<reference evidence="2 3" key="1">
    <citation type="submission" date="2016-03" db="EMBL/GenBank/DDBJ databases">
        <authorList>
            <person name="Ploux O."/>
        </authorList>
    </citation>
    <scope>NUCLEOTIDE SEQUENCE [LARGE SCALE GENOMIC DNA]</scope>
    <source>
        <strain evidence="2 3">UAMH 11012</strain>
    </source>
</reference>
<gene>
    <name evidence="2" type="ORF">PAC_01512</name>
</gene>
<dbReference type="AlphaFoldDB" id="A0A1L7WFT8"/>
<keyword evidence="3" id="KW-1185">Reference proteome</keyword>
<accession>A0A1L7WFT8</accession>
<evidence type="ECO:0000313" key="3">
    <source>
        <dbReference type="Proteomes" id="UP000184330"/>
    </source>
</evidence>
<feature type="region of interest" description="Disordered" evidence="1">
    <location>
        <begin position="147"/>
        <end position="199"/>
    </location>
</feature>
<dbReference type="Proteomes" id="UP000184330">
    <property type="component" value="Unassembled WGS sequence"/>
</dbReference>
<proteinExistence type="predicted"/>
<evidence type="ECO:0000256" key="1">
    <source>
        <dbReference type="SAM" id="MobiDB-lite"/>
    </source>
</evidence>
<sequence>MFKGETINGVLWCQTSDSHPIDGHFPVDITSHEGTSESAACDSCAESDIALDLYRVSASRVEKGVVGIRLFTGKETLLLIKGVIGDVPGLSRILAPVFDLAYPRTSTAGLQTKERTTISAISRHISIMPGKGRLANSNEDGIERLISSKKSKQQKRRNFSAGYVNPSSDPPPDKPKPTKPPKGKGNSNSKGSEKKNKDV</sequence>
<protein>
    <submittedName>
        <fullName evidence="2">Uncharacterized protein</fullName>
    </submittedName>
</protein>
<feature type="compositionally biased region" description="Basic residues" evidence="1">
    <location>
        <begin position="147"/>
        <end position="158"/>
    </location>
</feature>
<evidence type="ECO:0000313" key="2">
    <source>
        <dbReference type="EMBL" id="CZR51635.1"/>
    </source>
</evidence>
<organism evidence="2 3">
    <name type="scientific">Phialocephala subalpina</name>
    <dbReference type="NCBI Taxonomy" id="576137"/>
    <lineage>
        <taxon>Eukaryota</taxon>
        <taxon>Fungi</taxon>
        <taxon>Dikarya</taxon>
        <taxon>Ascomycota</taxon>
        <taxon>Pezizomycotina</taxon>
        <taxon>Leotiomycetes</taxon>
        <taxon>Helotiales</taxon>
        <taxon>Mollisiaceae</taxon>
        <taxon>Phialocephala</taxon>
        <taxon>Phialocephala fortinii species complex</taxon>
    </lineage>
</organism>
<dbReference type="EMBL" id="FJOG01000002">
    <property type="protein sequence ID" value="CZR51635.1"/>
    <property type="molecule type" value="Genomic_DNA"/>
</dbReference>
<name>A0A1L7WFT8_9HELO</name>